<name>A0A7J7DEF7_TRIWF</name>
<organism evidence="1 2">
    <name type="scientific">Tripterygium wilfordii</name>
    <name type="common">Thunder God vine</name>
    <dbReference type="NCBI Taxonomy" id="458696"/>
    <lineage>
        <taxon>Eukaryota</taxon>
        <taxon>Viridiplantae</taxon>
        <taxon>Streptophyta</taxon>
        <taxon>Embryophyta</taxon>
        <taxon>Tracheophyta</taxon>
        <taxon>Spermatophyta</taxon>
        <taxon>Magnoliopsida</taxon>
        <taxon>eudicotyledons</taxon>
        <taxon>Gunneridae</taxon>
        <taxon>Pentapetalae</taxon>
        <taxon>rosids</taxon>
        <taxon>fabids</taxon>
        <taxon>Celastrales</taxon>
        <taxon>Celastraceae</taxon>
        <taxon>Tripterygium</taxon>
    </lineage>
</organism>
<sequence>MGVAGVVVRVAVIGRWRSGSIGGAAASTKNHRLNPTGSTFSNLVFVEKKEQGMLKDVPLRSEDHL</sequence>
<dbReference type="Proteomes" id="UP000593562">
    <property type="component" value="Unassembled WGS sequence"/>
</dbReference>
<evidence type="ECO:0000313" key="2">
    <source>
        <dbReference type="Proteomes" id="UP000593562"/>
    </source>
</evidence>
<gene>
    <name evidence="1" type="ORF">HS088_TW07G00027</name>
</gene>
<reference evidence="1 2" key="1">
    <citation type="journal article" date="2020" name="Nat. Commun.">
        <title>Genome of Tripterygium wilfordii and identification of cytochrome P450 involved in triptolide biosynthesis.</title>
        <authorList>
            <person name="Tu L."/>
            <person name="Su P."/>
            <person name="Zhang Z."/>
            <person name="Gao L."/>
            <person name="Wang J."/>
            <person name="Hu T."/>
            <person name="Zhou J."/>
            <person name="Zhang Y."/>
            <person name="Zhao Y."/>
            <person name="Liu Y."/>
            <person name="Song Y."/>
            <person name="Tong Y."/>
            <person name="Lu Y."/>
            <person name="Yang J."/>
            <person name="Xu C."/>
            <person name="Jia M."/>
            <person name="Peters R.J."/>
            <person name="Huang L."/>
            <person name="Gao W."/>
        </authorList>
    </citation>
    <scope>NUCLEOTIDE SEQUENCE [LARGE SCALE GENOMIC DNA]</scope>
    <source>
        <strain evidence="2">cv. XIE 37</strain>
        <tissue evidence="1">Leaf</tissue>
    </source>
</reference>
<keyword evidence="2" id="KW-1185">Reference proteome</keyword>
<protein>
    <submittedName>
        <fullName evidence="1">Uncharacterized protein</fullName>
    </submittedName>
</protein>
<accession>A0A7J7DEF7</accession>
<dbReference type="InParanoid" id="A0A7J7DEF7"/>
<comment type="caution">
    <text evidence="1">The sequence shown here is derived from an EMBL/GenBank/DDBJ whole genome shotgun (WGS) entry which is preliminary data.</text>
</comment>
<dbReference type="EMBL" id="JAAARO010000007">
    <property type="protein sequence ID" value="KAF5744456.1"/>
    <property type="molecule type" value="Genomic_DNA"/>
</dbReference>
<proteinExistence type="predicted"/>
<dbReference type="AlphaFoldDB" id="A0A7J7DEF7"/>
<evidence type="ECO:0000313" key="1">
    <source>
        <dbReference type="EMBL" id="KAF5744456.1"/>
    </source>
</evidence>